<keyword evidence="5" id="KW-0963">Cytoplasm</keyword>
<dbReference type="NCBIfam" id="NF009905">
    <property type="entry name" value="PRK13368.1"/>
    <property type="match status" value="1"/>
</dbReference>
<dbReference type="UniPathway" id="UPA00358">
    <property type="reaction ID" value="UER00476"/>
</dbReference>
<evidence type="ECO:0000256" key="5">
    <source>
        <dbReference type="HAMAP-Rule" id="MF_00057"/>
    </source>
</evidence>
<proteinExistence type="inferred from homology"/>
<dbReference type="EMBL" id="BAZW01000001">
    <property type="protein sequence ID" value="GAO28025.1"/>
    <property type="molecule type" value="Genomic_DNA"/>
</dbReference>
<dbReference type="GO" id="GO:0008690">
    <property type="term" value="F:3-deoxy-manno-octulosonate cytidylyltransferase activity"/>
    <property type="evidence" value="ECO:0007669"/>
    <property type="project" value="UniProtKB-UniRule"/>
</dbReference>
<accession>A0A0E9LT50</accession>
<comment type="caution">
    <text evidence="6">The sequence shown here is derived from an EMBL/GenBank/DDBJ whole genome shotgun (WGS) entry which is preliminary data.</text>
</comment>
<dbReference type="AlphaFoldDB" id="A0A0E9LT50"/>
<dbReference type="CDD" id="cd02517">
    <property type="entry name" value="CMP-KDO-Synthetase"/>
    <property type="match status" value="1"/>
</dbReference>
<comment type="catalytic activity">
    <reaction evidence="5">
        <text>3-deoxy-alpha-D-manno-oct-2-ulosonate + CTP = CMP-3-deoxy-beta-D-manno-octulosonate + diphosphate</text>
        <dbReference type="Rhea" id="RHEA:23448"/>
        <dbReference type="ChEBI" id="CHEBI:33019"/>
        <dbReference type="ChEBI" id="CHEBI:37563"/>
        <dbReference type="ChEBI" id="CHEBI:85986"/>
        <dbReference type="ChEBI" id="CHEBI:85987"/>
        <dbReference type="EC" id="2.7.7.38"/>
    </reaction>
</comment>
<dbReference type="Pfam" id="PF02348">
    <property type="entry name" value="CTP_transf_3"/>
    <property type="match status" value="1"/>
</dbReference>
<evidence type="ECO:0000313" key="6">
    <source>
        <dbReference type="EMBL" id="GAO28025.1"/>
    </source>
</evidence>
<dbReference type="InterPro" id="IPR003329">
    <property type="entry name" value="Cytidylyl_trans"/>
</dbReference>
<organism evidence="6 7">
    <name type="scientific">Geofilum rubicundum JCM 15548</name>
    <dbReference type="NCBI Taxonomy" id="1236989"/>
    <lineage>
        <taxon>Bacteria</taxon>
        <taxon>Pseudomonadati</taxon>
        <taxon>Bacteroidota</taxon>
        <taxon>Bacteroidia</taxon>
        <taxon>Marinilabiliales</taxon>
        <taxon>Marinilabiliaceae</taxon>
        <taxon>Geofilum</taxon>
    </lineage>
</organism>
<dbReference type="PANTHER" id="PTHR42866">
    <property type="entry name" value="3-DEOXY-MANNO-OCTULOSONATE CYTIDYLYLTRANSFERASE"/>
    <property type="match status" value="1"/>
</dbReference>
<evidence type="ECO:0000256" key="2">
    <source>
        <dbReference type="ARBA" id="ARBA00022679"/>
    </source>
</evidence>
<evidence type="ECO:0000313" key="7">
    <source>
        <dbReference type="Proteomes" id="UP000032900"/>
    </source>
</evidence>
<dbReference type="GO" id="GO:0033468">
    <property type="term" value="P:CMP-keto-3-deoxy-D-manno-octulosonic acid biosynthetic process"/>
    <property type="evidence" value="ECO:0007669"/>
    <property type="project" value="UniProtKB-UniRule"/>
</dbReference>
<dbReference type="GO" id="GO:0009103">
    <property type="term" value="P:lipopolysaccharide biosynthetic process"/>
    <property type="evidence" value="ECO:0007669"/>
    <property type="project" value="UniProtKB-UniRule"/>
</dbReference>
<dbReference type="EC" id="2.7.7.38" evidence="5"/>
<gene>
    <name evidence="5" type="primary">kdsB</name>
    <name evidence="6" type="ORF">JCM15548_81</name>
</gene>
<dbReference type="NCBIfam" id="NF003950">
    <property type="entry name" value="PRK05450.1-3"/>
    <property type="match status" value="1"/>
</dbReference>
<evidence type="ECO:0000256" key="1">
    <source>
        <dbReference type="ARBA" id="ARBA00004370"/>
    </source>
</evidence>
<keyword evidence="2 5" id="KW-0808">Transferase</keyword>
<dbReference type="FunFam" id="3.90.550.10:FF:000011">
    <property type="entry name" value="3-deoxy-manno-octulosonate cytidylyltransferase"/>
    <property type="match status" value="1"/>
</dbReference>
<sequence length="252" mass="28657">MKQESIIGIIPARYASTRFPGKPLADIGGKPMIQRVYEQASKALTNVYVATDDQRISKAVTHFGGKVIMTSPDHQSGTDRCTEALNLIEMEEKRSFDVVINIQGDEPFIEPDLLVTLAGCFMSSMTEIATLVKPLKSAEDLWDANKPKVIMNPKYEALYFSRSPIPFLRQHPKEEWHLHHTYFLHIGLYGYRSDILREITNLKPSALEMAESLEQLRWLENNYKISVRPTTHESVGIDTPEDLERVIRSGLL</sequence>
<dbReference type="RefSeq" id="WP_062121942.1">
    <property type="nucleotide sequence ID" value="NZ_BAZW01000001.1"/>
</dbReference>
<comment type="similarity">
    <text evidence="5">Belongs to the KdsB family.</text>
</comment>
<dbReference type="GO" id="GO:0016020">
    <property type="term" value="C:membrane"/>
    <property type="evidence" value="ECO:0007669"/>
    <property type="project" value="UniProtKB-SubCell"/>
</dbReference>
<comment type="pathway">
    <text evidence="5">Nucleotide-sugar biosynthesis; CMP-3-deoxy-D-manno-octulosonate biosynthesis; CMP-3-deoxy-D-manno-octulosonate from 3-deoxy-D-manno-octulosonate and CTP: step 1/1.</text>
</comment>
<comment type="subcellular location">
    <subcellularLocation>
        <location evidence="5">Cytoplasm</location>
    </subcellularLocation>
    <subcellularLocation>
        <location evidence="1">Membrane</location>
    </subcellularLocation>
</comment>
<evidence type="ECO:0000256" key="3">
    <source>
        <dbReference type="ARBA" id="ARBA00022695"/>
    </source>
</evidence>
<dbReference type="NCBIfam" id="TIGR00466">
    <property type="entry name" value="kdsB"/>
    <property type="match status" value="1"/>
</dbReference>
<dbReference type="SUPFAM" id="SSF53448">
    <property type="entry name" value="Nucleotide-diphospho-sugar transferases"/>
    <property type="match status" value="1"/>
</dbReference>
<reference evidence="6 7" key="1">
    <citation type="journal article" date="2015" name="Microbes Environ.">
        <title>Distribution and evolution of nitrogen fixation genes in the phylum bacteroidetes.</title>
        <authorList>
            <person name="Inoue J."/>
            <person name="Oshima K."/>
            <person name="Suda W."/>
            <person name="Sakamoto M."/>
            <person name="Iino T."/>
            <person name="Noda S."/>
            <person name="Hongoh Y."/>
            <person name="Hattori M."/>
            <person name="Ohkuma M."/>
        </authorList>
    </citation>
    <scope>NUCLEOTIDE SEQUENCE [LARGE SCALE GENOMIC DNA]</scope>
    <source>
        <strain evidence="6">JCM 15548</strain>
    </source>
</reference>
<dbReference type="Proteomes" id="UP000032900">
    <property type="component" value="Unassembled WGS sequence"/>
</dbReference>
<dbReference type="InterPro" id="IPR004528">
    <property type="entry name" value="KdsB"/>
</dbReference>
<keyword evidence="3 5" id="KW-0548">Nucleotidyltransferase</keyword>
<dbReference type="STRING" id="1236989.JCM15548_81"/>
<evidence type="ECO:0000256" key="4">
    <source>
        <dbReference type="ARBA" id="ARBA00022985"/>
    </source>
</evidence>
<comment type="function">
    <text evidence="5">Activates KDO (a required 8-carbon sugar) for incorporation into bacterial lipopolysaccharide in Gram-negative bacteria.</text>
</comment>
<dbReference type="OrthoDB" id="9815559at2"/>
<protein>
    <recommendedName>
        <fullName evidence="5">3-deoxy-manno-octulosonate cytidylyltransferase</fullName>
        <ecNumber evidence="5">2.7.7.38</ecNumber>
    </recommendedName>
    <alternativeName>
        <fullName evidence="5">CMP-2-keto-3-deoxyoctulosonic acid synthase</fullName>
        <shortName evidence="5">CKS</shortName>
        <shortName evidence="5">CMP-KDO synthase</shortName>
    </alternativeName>
</protein>
<dbReference type="NCBIfam" id="NF003952">
    <property type="entry name" value="PRK05450.1-5"/>
    <property type="match status" value="1"/>
</dbReference>
<keyword evidence="7" id="KW-1185">Reference proteome</keyword>
<dbReference type="HAMAP" id="MF_00057">
    <property type="entry name" value="KdsB"/>
    <property type="match status" value="1"/>
</dbReference>
<dbReference type="PANTHER" id="PTHR42866:SF2">
    <property type="entry name" value="3-DEOXY-MANNO-OCTULOSONATE CYTIDYLYLTRANSFERASE, MITOCHONDRIAL"/>
    <property type="match status" value="1"/>
</dbReference>
<dbReference type="Gene3D" id="3.90.550.10">
    <property type="entry name" value="Spore Coat Polysaccharide Biosynthesis Protein SpsA, Chain A"/>
    <property type="match status" value="1"/>
</dbReference>
<keyword evidence="4 5" id="KW-0448">Lipopolysaccharide biosynthesis</keyword>
<name>A0A0E9LT50_9BACT</name>
<dbReference type="InterPro" id="IPR029044">
    <property type="entry name" value="Nucleotide-diphossugar_trans"/>
</dbReference>
<dbReference type="GO" id="GO:0005829">
    <property type="term" value="C:cytosol"/>
    <property type="evidence" value="ECO:0007669"/>
    <property type="project" value="TreeGrafter"/>
</dbReference>